<evidence type="ECO:0000256" key="4">
    <source>
        <dbReference type="ARBA" id="ARBA00023136"/>
    </source>
</evidence>
<evidence type="ECO:0000256" key="3">
    <source>
        <dbReference type="ARBA" id="ARBA00022989"/>
    </source>
</evidence>
<feature type="transmembrane region" description="Helical" evidence="5">
    <location>
        <begin position="411"/>
        <end position="430"/>
    </location>
</feature>
<name>Q54NI0_DICDI</name>
<dbReference type="VEuPathDB" id="AmoebaDB:DDB_G0285225"/>
<feature type="transmembrane region" description="Helical" evidence="5">
    <location>
        <begin position="60"/>
        <end position="79"/>
    </location>
</feature>
<feature type="transmembrane region" description="Helical" evidence="5">
    <location>
        <begin position="491"/>
        <end position="511"/>
    </location>
</feature>
<accession>Q54NI0</accession>
<dbReference type="GO" id="GO:0016020">
    <property type="term" value="C:membrane"/>
    <property type="evidence" value="ECO:0007669"/>
    <property type="project" value="UniProtKB-SubCell"/>
</dbReference>
<dbReference type="GeneID" id="8625005"/>
<organism evidence="6 7">
    <name type="scientific">Dictyostelium discoideum</name>
    <name type="common">Social amoeba</name>
    <dbReference type="NCBI Taxonomy" id="44689"/>
    <lineage>
        <taxon>Eukaryota</taxon>
        <taxon>Amoebozoa</taxon>
        <taxon>Evosea</taxon>
        <taxon>Eumycetozoa</taxon>
        <taxon>Dictyostelia</taxon>
        <taxon>Dictyosteliales</taxon>
        <taxon>Dictyosteliaceae</taxon>
        <taxon>Dictyostelium</taxon>
    </lineage>
</organism>
<keyword evidence="3 5" id="KW-1133">Transmembrane helix</keyword>
<evidence type="ECO:0000256" key="2">
    <source>
        <dbReference type="ARBA" id="ARBA00022692"/>
    </source>
</evidence>
<dbReference type="Proteomes" id="UP000002195">
    <property type="component" value="Unassembled WGS sequence"/>
</dbReference>
<proteinExistence type="predicted"/>
<feature type="transmembrane region" description="Helical" evidence="5">
    <location>
        <begin position="346"/>
        <end position="369"/>
    </location>
</feature>
<dbReference type="KEGG" id="ddi:DDB_G0285225"/>
<dbReference type="HOGENOM" id="CLU_481859_0_0_1"/>
<evidence type="ECO:0000256" key="1">
    <source>
        <dbReference type="ARBA" id="ARBA00004141"/>
    </source>
</evidence>
<evidence type="ECO:0000313" key="6">
    <source>
        <dbReference type="EMBL" id="EAL64824.1"/>
    </source>
</evidence>
<evidence type="ECO:0000256" key="5">
    <source>
        <dbReference type="SAM" id="Phobius"/>
    </source>
</evidence>
<dbReference type="FunCoup" id="Q54NI0">
    <property type="interactions" value="1"/>
</dbReference>
<dbReference type="PANTHER" id="PTHR23294:SF1">
    <property type="entry name" value="MAJOR FACILITATOR SUPERFAMILY (MFS) PROFILE DOMAIN-CONTAINING PROTEIN-RELATED"/>
    <property type="match status" value="1"/>
</dbReference>
<protein>
    <submittedName>
        <fullName evidence="6">Uncharacterized protein</fullName>
    </submittedName>
</protein>
<comment type="caution">
    <text evidence="6">The sequence shown here is derived from an EMBL/GenBank/DDBJ whole genome shotgun (WGS) entry which is preliminary data.</text>
</comment>
<reference evidence="6 7" key="1">
    <citation type="journal article" date="2005" name="Nature">
        <title>The genome of the social amoeba Dictyostelium discoideum.</title>
        <authorList>
            <consortium name="The Dictyostelium discoideum Sequencing Consortium"/>
            <person name="Eichinger L."/>
            <person name="Pachebat J.A."/>
            <person name="Glockner G."/>
            <person name="Rajandream M.A."/>
            <person name="Sucgang R."/>
            <person name="Berriman M."/>
            <person name="Song J."/>
            <person name="Olsen R."/>
            <person name="Szafranski K."/>
            <person name="Xu Q."/>
            <person name="Tunggal B."/>
            <person name="Kummerfeld S."/>
            <person name="Madera M."/>
            <person name="Konfortov B.A."/>
            <person name="Rivero F."/>
            <person name="Bankier A.T."/>
            <person name="Lehmann R."/>
            <person name="Hamlin N."/>
            <person name="Davies R."/>
            <person name="Gaudet P."/>
            <person name="Fey P."/>
            <person name="Pilcher K."/>
            <person name="Chen G."/>
            <person name="Saunders D."/>
            <person name="Sodergren E."/>
            <person name="Davis P."/>
            <person name="Kerhornou A."/>
            <person name="Nie X."/>
            <person name="Hall N."/>
            <person name="Anjard C."/>
            <person name="Hemphill L."/>
            <person name="Bason N."/>
            <person name="Farbrother P."/>
            <person name="Desany B."/>
            <person name="Just E."/>
            <person name="Morio T."/>
            <person name="Rost R."/>
            <person name="Churcher C."/>
            <person name="Cooper J."/>
            <person name="Haydock S."/>
            <person name="van Driessche N."/>
            <person name="Cronin A."/>
            <person name="Goodhead I."/>
            <person name="Muzny D."/>
            <person name="Mourier T."/>
            <person name="Pain A."/>
            <person name="Lu M."/>
            <person name="Harper D."/>
            <person name="Lindsay R."/>
            <person name="Hauser H."/>
            <person name="James K."/>
            <person name="Quiles M."/>
            <person name="Madan Babu M."/>
            <person name="Saito T."/>
            <person name="Buchrieser C."/>
            <person name="Wardroper A."/>
            <person name="Felder M."/>
            <person name="Thangavelu M."/>
            <person name="Johnson D."/>
            <person name="Knights A."/>
            <person name="Loulseged H."/>
            <person name="Mungall K."/>
            <person name="Oliver K."/>
            <person name="Price C."/>
            <person name="Quail M.A."/>
            <person name="Urushihara H."/>
            <person name="Hernandez J."/>
            <person name="Rabbinowitsch E."/>
            <person name="Steffen D."/>
            <person name="Sanders M."/>
            <person name="Ma J."/>
            <person name="Kohara Y."/>
            <person name="Sharp S."/>
            <person name="Simmonds M."/>
            <person name="Spiegler S."/>
            <person name="Tivey A."/>
            <person name="Sugano S."/>
            <person name="White B."/>
            <person name="Walker D."/>
            <person name="Woodward J."/>
            <person name="Winckler T."/>
            <person name="Tanaka Y."/>
            <person name="Shaulsky G."/>
            <person name="Schleicher M."/>
            <person name="Weinstock G."/>
            <person name="Rosenthal A."/>
            <person name="Cox E.C."/>
            <person name="Chisholm R.L."/>
            <person name="Gibbs R."/>
            <person name="Loomis W.F."/>
            <person name="Platzer M."/>
            <person name="Kay R.R."/>
            <person name="Williams J."/>
            <person name="Dear P.H."/>
            <person name="Noegel A.A."/>
            <person name="Barrell B."/>
            <person name="Kuspa A."/>
        </authorList>
    </citation>
    <scope>NUCLEOTIDE SEQUENCE [LARGE SCALE GENOMIC DNA]</scope>
    <source>
        <strain evidence="6 7">AX4</strain>
    </source>
</reference>
<dbReference type="dictyBase" id="DDB_G0285225"/>
<feature type="transmembrane region" description="Helical" evidence="5">
    <location>
        <begin position="27"/>
        <end position="44"/>
    </location>
</feature>
<keyword evidence="7" id="KW-1185">Reference proteome</keyword>
<dbReference type="InParanoid" id="Q54NI0"/>
<feature type="transmembrane region" description="Helical" evidence="5">
    <location>
        <begin position="218"/>
        <end position="236"/>
    </location>
</feature>
<dbReference type="PaxDb" id="44689-DDB0186410"/>
<dbReference type="RefSeq" id="XP_638337.1">
    <property type="nucleotide sequence ID" value="XM_633245.1"/>
</dbReference>
<gene>
    <name evidence="6" type="ORF">DDB_G0285225</name>
</gene>
<feature type="transmembrane region" description="Helical" evidence="5">
    <location>
        <begin position="315"/>
        <end position="334"/>
    </location>
</feature>
<feature type="transmembrane region" description="Helical" evidence="5">
    <location>
        <begin position="517"/>
        <end position="536"/>
    </location>
</feature>
<feature type="transmembrane region" description="Helical" evidence="5">
    <location>
        <begin position="86"/>
        <end position="107"/>
    </location>
</feature>
<feature type="transmembrane region" description="Helical" evidence="5">
    <location>
        <begin position="188"/>
        <end position="206"/>
    </location>
</feature>
<feature type="transmembrane region" description="Helical" evidence="5">
    <location>
        <begin position="151"/>
        <end position="176"/>
    </location>
</feature>
<dbReference type="InterPro" id="IPR051617">
    <property type="entry name" value="UNC-93-like_regulator"/>
</dbReference>
<sequence>MYNIENNSILIDNETFSYKKTIRDNSIYRSIIIGIIIFLLNNFLKNFSNSEIVLGLSPKFKILLFIISLISSLFVTILISKTCKKISLIIPSIFLYFLFLTNCYIQFRQDNGNANITGELNQNGDISTISGSSSSGSNIDGQFKNDINKQILVTVISIVSIIMSPFFIQYFWVSTIEFIIKISNQSNIGLHFGIILGLPDFLDSLFSYLVKHFTLNNYYEFGLIFIIPIIILILLLGKTSITCNKFDKICFDSNSFFDGKQIQYQQYQQHHHHHQQQQQHHNNQIQNNEIPLPRSIQIKSNPIISTIKLMKKKEFIHMVPVILLYGFIGNWLNYELFDEIILGYKASTQFIIISHLISSCLCFTIFGYFSYKFKRTLIIISVLLVGIIGSVINVLVIYYEIELLEKNTSLYFSSLLFIQMIYYLIGIQIYSHISHLFEDKFNSLYSSSSASATAAAGAEISSAIIFSSNYSFLSSELSIPIPELFSYYSPLSISAAIKFTQIFGSSILYFVYNWSTFFIRFIVFIVLLIIGTLSFIHSIKHLSKKSNQFKQFLILNSNDDEEYNGF</sequence>
<dbReference type="EMBL" id="AAFI02000076">
    <property type="protein sequence ID" value="EAL64824.1"/>
    <property type="molecule type" value="Genomic_DNA"/>
</dbReference>
<evidence type="ECO:0000313" key="7">
    <source>
        <dbReference type="Proteomes" id="UP000002195"/>
    </source>
</evidence>
<dbReference type="PANTHER" id="PTHR23294">
    <property type="entry name" value="ET TRANSLATION PRODUCT-RELATED"/>
    <property type="match status" value="1"/>
</dbReference>
<comment type="subcellular location">
    <subcellularLocation>
        <location evidence="1">Membrane</location>
        <topology evidence="1">Multi-pass membrane protein</topology>
    </subcellularLocation>
</comment>
<feature type="transmembrane region" description="Helical" evidence="5">
    <location>
        <begin position="376"/>
        <end position="399"/>
    </location>
</feature>
<keyword evidence="4 5" id="KW-0472">Membrane</keyword>
<dbReference type="AlphaFoldDB" id="Q54NI0"/>
<keyword evidence="2 5" id="KW-0812">Transmembrane</keyword>